<name>A0A6J4L0M2_9CYAN</name>
<accession>A0A6J4L0M2</accession>
<evidence type="ECO:0000313" key="1">
    <source>
        <dbReference type="EMBL" id="CAA9319774.1"/>
    </source>
</evidence>
<protein>
    <submittedName>
        <fullName evidence="1">Silver efflux pump</fullName>
    </submittedName>
</protein>
<proteinExistence type="predicted"/>
<sequence length="239" mass="27599">MVEQKLSLEPLHQLSTEALKQELLRLTAKRDTETLSQKVQFFKETLAPLFEVLSTRNPCPQVEAQAALVIGTWKPLWSTIPFQDTIPGRLREQSYQIFHADGYYANIARYAPGKQLPLMKHLPAFLFAYDFMIIQQYQIANAQWYIQNVAIQQQLRLGPVPLSPARAEAWFTRVAAQKDLVAVPNFEKLDQKTAKRFSTIFQATPQLEHLYIDSEFRLVKSQRSPKQRPSYTVAVRLHD</sequence>
<gene>
    <name evidence="1" type="ORF">AVDCRST_MAG94-1394</name>
</gene>
<reference evidence="1" key="1">
    <citation type="submission" date="2020-02" db="EMBL/GenBank/DDBJ databases">
        <authorList>
            <person name="Meier V. D."/>
        </authorList>
    </citation>
    <scope>NUCLEOTIDE SEQUENCE</scope>
    <source>
        <strain evidence="1">AVDCRST_MAG94</strain>
    </source>
</reference>
<dbReference type="AlphaFoldDB" id="A0A6J4L0M2"/>
<dbReference type="EMBL" id="CADCTY010000482">
    <property type="protein sequence ID" value="CAA9319774.1"/>
    <property type="molecule type" value="Genomic_DNA"/>
</dbReference>
<organism evidence="1">
    <name type="scientific">uncultured Leptolyngbya sp</name>
    <dbReference type="NCBI Taxonomy" id="332963"/>
    <lineage>
        <taxon>Bacteria</taxon>
        <taxon>Bacillati</taxon>
        <taxon>Cyanobacteriota</taxon>
        <taxon>Cyanophyceae</taxon>
        <taxon>Leptolyngbyales</taxon>
        <taxon>Leptolyngbyaceae</taxon>
        <taxon>Leptolyngbya group</taxon>
        <taxon>Leptolyngbya</taxon>
        <taxon>environmental samples</taxon>
    </lineage>
</organism>